<evidence type="ECO:0000256" key="1">
    <source>
        <dbReference type="SAM" id="MobiDB-lite"/>
    </source>
</evidence>
<accession>A0A7W7SFR6</accession>
<keyword evidence="3" id="KW-1185">Reference proteome</keyword>
<organism evidence="2 3">
    <name type="scientific">Kitasatospora gansuensis</name>
    <dbReference type="NCBI Taxonomy" id="258050"/>
    <lineage>
        <taxon>Bacteria</taxon>
        <taxon>Bacillati</taxon>
        <taxon>Actinomycetota</taxon>
        <taxon>Actinomycetes</taxon>
        <taxon>Kitasatosporales</taxon>
        <taxon>Streptomycetaceae</taxon>
        <taxon>Kitasatospora</taxon>
    </lineage>
</organism>
<dbReference type="Proteomes" id="UP000573327">
    <property type="component" value="Unassembled WGS sequence"/>
</dbReference>
<comment type="caution">
    <text evidence="2">The sequence shown here is derived from an EMBL/GenBank/DDBJ whole genome shotgun (WGS) entry which is preliminary data.</text>
</comment>
<name>A0A7W7SFR6_9ACTN</name>
<dbReference type="InterPro" id="IPR057369">
    <property type="entry name" value="VG15"/>
</dbReference>
<feature type="region of interest" description="Disordered" evidence="1">
    <location>
        <begin position="106"/>
        <end position="126"/>
    </location>
</feature>
<sequence length="326" mass="35475">MAADRIGALVNGHRIAQGRLGARVAAKVMSSWRRRIRPLAPAASAGPWLTEALADVAVHRAESEQLAGSYLRLQRALATGHTLPPLTGGPPERTVPLGALWSDYAELSGTPHRPEPDDDEPVDVDEDFEWPDLDEESMDAAARTSLWVTGPVHAERRLAEAEDDRARGRLDDAGFLAELDQMMAAASSTAAGAADREVLRGGRELVKQATARDKRVIGWARVTDLDPCAFCAMLASRGAVYKSRDIAVLAGGDVSNLDDLTKYHDMCHCQIVPVYSRDGWMPEQSGGWRDLWSESTKGLSGQAARRSFDRAVAARSRSLRRRSSGR</sequence>
<dbReference type="Pfam" id="PF25310">
    <property type="entry name" value="VG15"/>
    <property type="match status" value="1"/>
</dbReference>
<evidence type="ECO:0000313" key="3">
    <source>
        <dbReference type="Proteomes" id="UP000573327"/>
    </source>
</evidence>
<feature type="compositionally biased region" description="Acidic residues" evidence="1">
    <location>
        <begin position="116"/>
        <end position="126"/>
    </location>
</feature>
<dbReference type="EMBL" id="JACHJR010000001">
    <property type="protein sequence ID" value="MBB4949656.1"/>
    <property type="molecule type" value="Genomic_DNA"/>
</dbReference>
<reference evidence="2 3" key="1">
    <citation type="submission" date="2020-08" db="EMBL/GenBank/DDBJ databases">
        <title>Sequencing the genomes of 1000 actinobacteria strains.</title>
        <authorList>
            <person name="Klenk H.-P."/>
        </authorList>
    </citation>
    <scope>NUCLEOTIDE SEQUENCE [LARGE SCALE GENOMIC DNA]</scope>
    <source>
        <strain evidence="2 3">DSM 44786</strain>
    </source>
</reference>
<dbReference type="AlphaFoldDB" id="A0A7W7SFR6"/>
<gene>
    <name evidence="2" type="ORF">F4556_005191</name>
</gene>
<evidence type="ECO:0000313" key="2">
    <source>
        <dbReference type="EMBL" id="MBB4949656.1"/>
    </source>
</evidence>
<protein>
    <submittedName>
        <fullName evidence="2">Uncharacterized protein</fullName>
    </submittedName>
</protein>
<proteinExistence type="predicted"/>
<dbReference type="RefSeq" id="WP_184920157.1">
    <property type="nucleotide sequence ID" value="NZ_JACHJR010000001.1"/>
</dbReference>